<dbReference type="Proteomes" id="UP000177982">
    <property type="component" value="Unassembled WGS sequence"/>
</dbReference>
<accession>A0A1G2L456</accession>
<evidence type="ECO:0008006" key="4">
    <source>
        <dbReference type="Google" id="ProtNLM"/>
    </source>
</evidence>
<comment type="caution">
    <text evidence="2">The sequence shown here is derived from an EMBL/GenBank/DDBJ whole genome shotgun (WGS) entry which is preliminary data.</text>
</comment>
<dbReference type="AlphaFoldDB" id="A0A1G2L456"/>
<evidence type="ECO:0000313" key="2">
    <source>
        <dbReference type="EMBL" id="OHA05522.1"/>
    </source>
</evidence>
<keyword evidence="1" id="KW-0472">Membrane</keyword>
<sequence>MKDYFFQELGISGVLLILLALLLDPFHVWMPDEFSMFVVLVLIMLFMFFASFVWRERGKDEREAFHIQTAGRMAFLAGACFLLIGIVYQSFQHTVDPWLVLALSIMILAKAGGFIYGRVKL</sequence>
<evidence type="ECO:0000313" key="3">
    <source>
        <dbReference type="Proteomes" id="UP000177982"/>
    </source>
</evidence>
<feature type="transmembrane region" description="Helical" evidence="1">
    <location>
        <begin position="34"/>
        <end position="54"/>
    </location>
</feature>
<keyword evidence="1" id="KW-0812">Transmembrane</keyword>
<reference evidence="2 3" key="1">
    <citation type="journal article" date="2016" name="Nat. Commun.">
        <title>Thousands of microbial genomes shed light on interconnected biogeochemical processes in an aquifer system.</title>
        <authorList>
            <person name="Anantharaman K."/>
            <person name="Brown C.T."/>
            <person name="Hug L.A."/>
            <person name="Sharon I."/>
            <person name="Castelle C.J."/>
            <person name="Probst A.J."/>
            <person name="Thomas B.C."/>
            <person name="Singh A."/>
            <person name="Wilkins M.J."/>
            <person name="Karaoz U."/>
            <person name="Brodie E.L."/>
            <person name="Williams K.H."/>
            <person name="Hubbard S.S."/>
            <person name="Banfield J.F."/>
        </authorList>
    </citation>
    <scope>NUCLEOTIDE SEQUENCE [LARGE SCALE GENOMIC DNA]</scope>
</reference>
<feature type="transmembrane region" description="Helical" evidence="1">
    <location>
        <begin position="9"/>
        <end position="28"/>
    </location>
</feature>
<gene>
    <name evidence="2" type="ORF">A2934_05450</name>
</gene>
<dbReference type="EMBL" id="MHQO01000050">
    <property type="protein sequence ID" value="OHA05522.1"/>
    <property type="molecule type" value="Genomic_DNA"/>
</dbReference>
<feature type="transmembrane region" description="Helical" evidence="1">
    <location>
        <begin position="97"/>
        <end position="117"/>
    </location>
</feature>
<organism evidence="2 3">
    <name type="scientific">Candidatus Sungbacteria bacterium RIFCSPLOWO2_01_FULL_47_10</name>
    <dbReference type="NCBI Taxonomy" id="1802276"/>
    <lineage>
        <taxon>Bacteria</taxon>
        <taxon>Candidatus Sungiibacteriota</taxon>
    </lineage>
</organism>
<protein>
    <recommendedName>
        <fullName evidence="4">DUF2178 domain-containing protein</fullName>
    </recommendedName>
</protein>
<proteinExistence type="predicted"/>
<keyword evidence="1" id="KW-1133">Transmembrane helix</keyword>
<name>A0A1G2L456_9BACT</name>
<feature type="transmembrane region" description="Helical" evidence="1">
    <location>
        <begin position="74"/>
        <end position="91"/>
    </location>
</feature>
<evidence type="ECO:0000256" key="1">
    <source>
        <dbReference type="SAM" id="Phobius"/>
    </source>
</evidence>